<sequence>MKKVKKTNVEVTAFELGSGASLEEKLILLGKIKKHSDFYEIYSRESKSDGEIAYKGDFIKIDQSKIPYPNRRDRFLKYHIHAYGYNYKQYPREILSWTYEDRKDEVIDYLLNSGMLKVNLGSYDYFYEAKLWGTVLWGKKSDIVLIYEVIKDRNRIVDVDFNLIDKDEFDQSYEYI</sequence>
<dbReference type="OrthoDB" id="2042892at2"/>
<evidence type="ECO:0000313" key="1">
    <source>
        <dbReference type="EMBL" id="RGB75515.1"/>
    </source>
</evidence>
<proteinExistence type="predicted"/>
<accession>A0A3E2TGU8</accession>
<dbReference type="RefSeq" id="WP_117521965.1">
    <property type="nucleotide sequence ID" value="NZ_QVEU01000005.1"/>
</dbReference>
<comment type="caution">
    <text evidence="1">The sequence shown here is derived from an EMBL/GenBank/DDBJ whole genome shotgun (WGS) entry which is preliminary data.</text>
</comment>
<dbReference type="Proteomes" id="UP000261011">
    <property type="component" value="Unassembled WGS sequence"/>
</dbReference>
<keyword evidence="2" id="KW-1185">Reference proteome</keyword>
<organism evidence="1 2">
    <name type="scientific">Anaerococcus nagyae</name>
    <dbReference type="NCBI Taxonomy" id="1755241"/>
    <lineage>
        <taxon>Bacteria</taxon>
        <taxon>Bacillati</taxon>
        <taxon>Bacillota</taxon>
        <taxon>Tissierellia</taxon>
        <taxon>Tissierellales</taxon>
        <taxon>Peptoniphilaceae</taxon>
        <taxon>Anaerococcus</taxon>
    </lineage>
</organism>
<dbReference type="EMBL" id="QVEU01000005">
    <property type="protein sequence ID" value="RGB75515.1"/>
    <property type="molecule type" value="Genomic_DNA"/>
</dbReference>
<gene>
    <name evidence="1" type="ORF">DXA39_06835</name>
</gene>
<name>A0A3E2TGU8_9FIRM</name>
<evidence type="ECO:0000313" key="2">
    <source>
        <dbReference type="Proteomes" id="UP000261011"/>
    </source>
</evidence>
<reference evidence="1 2" key="1">
    <citation type="submission" date="2018-08" db="EMBL/GenBank/DDBJ databases">
        <title>A genome reference for cultivated species of the human gut microbiota.</title>
        <authorList>
            <person name="Zou Y."/>
            <person name="Xue W."/>
            <person name="Luo G."/>
        </authorList>
    </citation>
    <scope>NUCLEOTIDE SEQUENCE [LARGE SCALE GENOMIC DNA]</scope>
    <source>
        <strain evidence="1 2">OF01-3</strain>
    </source>
</reference>
<dbReference type="AlphaFoldDB" id="A0A3E2TGU8"/>
<protein>
    <submittedName>
        <fullName evidence="1">Uncharacterized protein</fullName>
    </submittedName>
</protein>